<name>A0AAD4I7X0_9PLEO</name>
<organism evidence="1 2">
    <name type="scientific">Alternaria panax</name>
    <dbReference type="NCBI Taxonomy" id="48097"/>
    <lineage>
        <taxon>Eukaryota</taxon>
        <taxon>Fungi</taxon>
        <taxon>Dikarya</taxon>
        <taxon>Ascomycota</taxon>
        <taxon>Pezizomycotina</taxon>
        <taxon>Dothideomycetes</taxon>
        <taxon>Pleosporomycetidae</taxon>
        <taxon>Pleosporales</taxon>
        <taxon>Pleosporineae</taxon>
        <taxon>Pleosporaceae</taxon>
        <taxon>Alternaria</taxon>
        <taxon>Alternaria sect. Panax</taxon>
    </lineage>
</organism>
<dbReference type="Proteomes" id="UP001199106">
    <property type="component" value="Unassembled WGS sequence"/>
</dbReference>
<protein>
    <submittedName>
        <fullName evidence="1">Uncharacterized protein</fullName>
    </submittedName>
</protein>
<evidence type="ECO:0000313" key="1">
    <source>
        <dbReference type="EMBL" id="KAG9186104.1"/>
    </source>
</evidence>
<comment type="caution">
    <text evidence="1">The sequence shown here is derived from an EMBL/GenBank/DDBJ whole genome shotgun (WGS) entry which is preliminary data.</text>
</comment>
<accession>A0AAD4I7X0</accession>
<reference evidence="1" key="1">
    <citation type="submission" date="2021-07" db="EMBL/GenBank/DDBJ databases">
        <title>Genome Resource of American Ginseng Black Spot Pathogen Alternaria panax.</title>
        <authorList>
            <person name="Qiu C."/>
            <person name="Wang W."/>
            <person name="Liu Z."/>
        </authorList>
    </citation>
    <scope>NUCLEOTIDE SEQUENCE</scope>
    <source>
        <strain evidence="1">BNCC115425</strain>
    </source>
</reference>
<proteinExistence type="predicted"/>
<gene>
    <name evidence="1" type="ORF">G6011_02660</name>
</gene>
<sequence>MTKFPIHVRPNSRYKVFDTTGRILFNVIFGLRRLQKSDMDPRPILVETAGSVFGVPYALTHGLLTLYGEHPGEATQWVELDVSSMGEVDVSSMGEVDVSSAGCISVPVLNPLEKEPRRNLTAYLCAIDLHEGDQEKFADSDEGGEEAKLVNSYSHGHAAFKVVDDLTFPPRLEIRMRLVKNSSLEVTVVNTGSETQRHSPTSSLFIVNAATGKMVIGHHTTSICHLRDLKADLRPKVDDLVILKPETSFVNVFDIGWKTKSLQDGRHKTRIHPKGCRWWCGELEKEEVEGDKVPAHAWKSMTVPIMLDIEEELDITIKDGKVDGSV</sequence>
<dbReference type="EMBL" id="JAANER010000009">
    <property type="protein sequence ID" value="KAG9186104.1"/>
    <property type="molecule type" value="Genomic_DNA"/>
</dbReference>
<dbReference type="AlphaFoldDB" id="A0AAD4I7X0"/>
<keyword evidence="2" id="KW-1185">Reference proteome</keyword>
<evidence type="ECO:0000313" key="2">
    <source>
        <dbReference type="Proteomes" id="UP001199106"/>
    </source>
</evidence>